<comment type="caution">
    <text evidence="6">Lacks conserved residue(s) required for the propagation of feature annotation.</text>
</comment>
<keyword evidence="6 7" id="KW-0675">Receptor</keyword>
<dbReference type="GO" id="GO:0005886">
    <property type="term" value="C:plasma membrane"/>
    <property type="evidence" value="ECO:0007669"/>
    <property type="project" value="UniProtKB-SubCell"/>
</dbReference>
<feature type="transmembrane region" description="Helical" evidence="6">
    <location>
        <begin position="197"/>
        <end position="217"/>
    </location>
</feature>
<proteinExistence type="inferred from homology"/>
<name>A0AAE1LSV4_9NEOP</name>
<reference evidence="7" key="1">
    <citation type="submission" date="2021-07" db="EMBL/GenBank/DDBJ databases">
        <authorList>
            <person name="Catto M.A."/>
            <person name="Jacobson A."/>
            <person name="Kennedy G."/>
            <person name="Labadie P."/>
            <person name="Hunt B.G."/>
            <person name="Srinivasan R."/>
        </authorList>
    </citation>
    <scope>NUCLEOTIDE SEQUENCE</scope>
    <source>
        <strain evidence="7">PL_HMW_Pooled</strain>
        <tissue evidence="7">Head</tissue>
    </source>
</reference>
<sequence length="417" mass="45456">MTTTRVGSSSSSTAAALQARTVRLFLALTPLYYTLIAYGVVPTTIRRWPRAALSFAPLRSTLMWAVLLHAAVAASMWRVYTASLVVLEDGAGRPIIVSYSTFPALLAIAHVAGCGLLLPIWWEAPRYKELLALARTLVGCLDDDDGVLSVDWPRRRTVIVSWIWSLALVLACPGVVIFWQFRLTEYGGEAIRVPAHWISNVLIAAIVSSLCLVYHIIRDVAEALAQRFAQEAGRAPPLSCVELLQYRRAWLTLRDMLQGAMFAPVSVTLCCTHLVVNNVLCMYHVLNSILGGAPPQLTLGVTFSTSQITLLLVVMCLAADGAVDAVAKFARSFESLEPNSANNFAFAREVFREALSHSPSPVCVGGFWYLNRRTVLSMCLMILTYLIVLVEFRQQDSCPHGGNATRLGAGGGDGDDA</sequence>
<evidence type="ECO:0000256" key="4">
    <source>
        <dbReference type="ARBA" id="ARBA00022989"/>
    </source>
</evidence>
<comment type="similarity">
    <text evidence="6">Belongs to the insect chemoreceptor superfamily. Gustatory receptor (GR) family.</text>
</comment>
<comment type="subcellular location">
    <subcellularLocation>
        <location evidence="1 6">Cell membrane</location>
        <topology evidence="1 6">Multi-pass membrane protein</topology>
    </subcellularLocation>
</comment>
<keyword evidence="3 6" id="KW-0812">Transmembrane</keyword>
<feature type="transmembrane region" description="Helical" evidence="6">
    <location>
        <begin position="256"/>
        <end position="276"/>
    </location>
</feature>
<feature type="transmembrane region" description="Helical" evidence="6">
    <location>
        <begin position="22"/>
        <end position="41"/>
    </location>
</feature>
<dbReference type="InterPro" id="IPR013604">
    <property type="entry name" value="7TM_chemorcpt"/>
</dbReference>
<reference evidence="7" key="2">
    <citation type="journal article" date="2023" name="BMC Genomics">
        <title>Pest status, molecular evolution, and epigenetic factors derived from the genome assembly of Frankliniella fusca, a thysanopteran phytovirus vector.</title>
        <authorList>
            <person name="Catto M.A."/>
            <person name="Labadie P.E."/>
            <person name="Jacobson A.L."/>
            <person name="Kennedy G.G."/>
            <person name="Srinivasan R."/>
            <person name="Hunt B.G."/>
        </authorList>
    </citation>
    <scope>NUCLEOTIDE SEQUENCE</scope>
    <source>
        <strain evidence="7">PL_HMW_Pooled</strain>
    </source>
</reference>
<evidence type="ECO:0000256" key="6">
    <source>
        <dbReference type="RuleBase" id="RU363108"/>
    </source>
</evidence>
<dbReference type="Proteomes" id="UP001219518">
    <property type="component" value="Unassembled WGS sequence"/>
</dbReference>
<evidence type="ECO:0000256" key="3">
    <source>
        <dbReference type="ARBA" id="ARBA00022692"/>
    </source>
</evidence>
<dbReference type="GO" id="GO:0007165">
    <property type="term" value="P:signal transduction"/>
    <property type="evidence" value="ECO:0007669"/>
    <property type="project" value="UniProtKB-KW"/>
</dbReference>
<protein>
    <recommendedName>
        <fullName evidence="6">Gustatory receptor</fullName>
    </recommendedName>
</protein>
<feature type="transmembrane region" description="Helical" evidence="6">
    <location>
        <begin position="296"/>
        <end position="319"/>
    </location>
</feature>
<evidence type="ECO:0000313" key="7">
    <source>
        <dbReference type="EMBL" id="KAK3930500.1"/>
    </source>
</evidence>
<evidence type="ECO:0000313" key="8">
    <source>
        <dbReference type="Proteomes" id="UP001219518"/>
    </source>
</evidence>
<dbReference type="AlphaFoldDB" id="A0AAE1LSV4"/>
<dbReference type="GO" id="GO:0050909">
    <property type="term" value="P:sensory perception of taste"/>
    <property type="evidence" value="ECO:0007669"/>
    <property type="project" value="InterPro"/>
</dbReference>
<keyword evidence="8" id="KW-1185">Reference proteome</keyword>
<accession>A0AAE1LSV4</accession>
<feature type="transmembrane region" description="Helical" evidence="6">
    <location>
        <begin position="100"/>
        <end position="122"/>
    </location>
</feature>
<keyword evidence="4 6" id="KW-1133">Transmembrane helix</keyword>
<feature type="transmembrane region" description="Helical" evidence="6">
    <location>
        <begin position="375"/>
        <end position="392"/>
    </location>
</feature>
<evidence type="ECO:0000256" key="2">
    <source>
        <dbReference type="ARBA" id="ARBA00022475"/>
    </source>
</evidence>
<comment type="function">
    <text evidence="6">Gustatory receptor which mediates acceptance or avoidance behavior, depending on its substrates.</text>
</comment>
<keyword evidence="6" id="KW-0807">Transducer</keyword>
<keyword evidence="5 6" id="KW-0472">Membrane</keyword>
<feature type="transmembrane region" description="Helical" evidence="6">
    <location>
        <begin position="62"/>
        <end position="80"/>
    </location>
</feature>
<gene>
    <name evidence="7" type="ORF">KUF71_005234</name>
</gene>
<comment type="caution">
    <text evidence="7">The sequence shown here is derived from an EMBL/GenBank/DDBJ whole genome shotgun (WGS) entry which is preliminary data.</text>
</comment>
<evidence type="ECO:0000256" key="1">
    <source>
        <dbReference type="ARBA" id="ARBA00004651"/>
    </source>
</evidence>
<organism evidence="7 8">
    <name type="scientific">Frankliniella fusca</name>
    <dbReference type="NCBI Taxonomy" id="407009"/>
    <lineage>
        <taxon>Eukaryota</taxon>
        <taxon>Metazoa</taxon>
        <taxon>Ecdysozoa</taxon>
        <taxon>Arthropoda</taxon>
        <taxon>Hexapoda</taxon>
        <taxon>Insecta</taxon>
        <taxon>Pterygota</taxon>
        <taxon>Neoptera</taxon>
        <taxon>Paraneoptera</taxon>
        <taxon>Thysanoptera</taxon>
        <taxon>Terebrantia</taxon>
        <taxon>Thripoidea</taxon>
        <taxon>Thripidae</taxon>
        <taxon>Frankliniella</taxon>
    </lineage>
</organism>
<dbReference type="EMBL" id="JAHWGI010001411">
    <property type="protein sequence ID" value="KAK3930500.1"/>
    <property type="molecule type" value="Genomic_DNA"/>
</dbReference>
<keyword evidence="2 6" id="KW-1003">Cell membrane</keyword>
<dbReference type="Pfam" id="PF08395">
    <property type="entry name" value="7tm_7"/>
    <property type="match status" value="1"/>
</dbReference>
<feature type="transmembrane region" description="Helical" evidence="6">
    <location>
        <begin position="159"/>
        <end position="181"/>
    </location>
</feature>
<evidence type="ECO:0000256" key="5">
    <source>
        <dbReference type="ARBA" id="ARBA00023136"/>
    </source>
</evidence>